<dbReference type="GO" id="GO:0005634">
    <property type="term" value="C:nucleus"/>
    <property type="evidence" value="ECO:0007669"/>
    <property type="project" value="TreeGrafter"/>
</dbReference>
<dbReference type="InterPro" id="IPR019787">
    <property type="entry name" value="Znf_PHD-finger"/>
</dbReference>
<dbReference type="PROSITE" id="PS50013">
    <property type="entry name" value="CHROMO_2"/>
    <property type="match status" value="2"/>
</dbReference>
<dbReference type="GO" id="GO:0003682">
    <property type="term" value="F:chromatin binding"/>
    <property type="evidence" value="ECO:0007669"/>
    <property type="project" value="TreeGrafter"/>
</dbReference>
<dbReference type="SUPFAM" id="SSF54160">
    <property type="entry name" value="Chromo domain-like"/>
    <property type="match status" value="2"/>
</dbReference>
<dbReference type="CDD" id="cd18659">
    <property type="entry name" value="CD2_tandem"/>
    <property type="match status" value="1"/>
</dbReference>
<dbReference type="Pfam" id="PF00628">
    <property type="entry name" value="PHD"/>
    <property type="match status" value="1"/>
</dbReference>
<dbReference type="Proteomes" id="UP001190700">
    <property type="component" value="Unassembled WGS sequence"/>
</dbReference>
<feature type="compositionally biased region" description="Acidic residues" evidence="8">
    <location>
        <begin position="60"/>
        <end position="74"/>
    </location>
</feature>
<dbReference type="CDD" id="cd15523">
    <property type="entry name" value="PHD_PHF21A"/>
    <property type="match status" value="1"/>
</dbReference>
<keyword evidence="2" id="KW-0547">Nucleotide-binding</keyword>
<dbReference type="InterPro" id="IPR023780">
    <property type="entry name" value="Chromo_domain"/>
</dbReference>
<dbReference type="PROSITE" id="PS50016">
    <property type="entry name" value="ZF_PHD_2"/>
    <property type="match status" value="1"/>
</dbReference>
<dbReference type="Pfam" id="PF00385">
    <property type="entry name" value="Chromo"/>
    <property type="match status" value="2"/>
</dbReference>
<comment type="caution">
    <text evidence="11">The sequence shown here is derived from an EMBL/GenBank/DDBJ whole genome shotgun (WGS) entry which is preliminary data.</text>
</comment>
<keyword evidence="12" id="KW-1185">Reference proteome</keyword>
<name>A0AAE0G1I2_9CHLO</name>
<dbReference type="SMART" id="SM00249">
    <property type="entry name" value="PHD"/>
    <property type="match status" value="1"/>
</dbReference>
<keyword evidence="6" id="KW-0539">Nucleus</keyword>
<feature type="domain" description="Chromo" evidence="9">
    <location>
        <begin position="128"/>
        <end position="206"/>
    </location>
</feature>
<keyword evidence="5" id="KW-0067">ATP-binding</keyword>
<dbReference type="PANTHER" id="PTHR45623:SF17">
    <property type="entry name" value="CHROMODOMAIN-HELICASE-DNA-BINDING PROTEIN 3-RELATED"/>
    <property type="match status" value="1"/>
</dbReference>
<dbReference type="AlphaFoldDB" id="A0AAE0G1I2"/>
<proteinExistence type="predicted"/>
<dbReference type="SMART" id="SM00298">
    <property type="entry name" value="CHROMO"/>
    <property type="match status" value="2"/>
</dbReference>
<dbReference type="GO" id="GO:0042393">
    <property type="term" value="F:histone binding"/>
    <property type="evidence" value="ECO:0007669"/>
    <property type="project" value="TreeGrafter"/>
</dbReference>
<dbReference type="InterPro" id="IPR013083">
    <property type="entry name" value="Znf_RING/FYVE/PHD"/>
</dbReference>
<evidence type="ECO:0000259" key="9">
    <source>
        <dbReference type="PROSITE" id="PS50013"/>
    </source>
</evidence>
<dbReference type="GO" id="GO:0000785">
    <property type="term" value="C:chromatin"/>
    <property type="evidence" value="ECO:0007669"/>
    <property type="project" value="TreeGrafter"/>
</dbReference>
<accession>A0AAE0G1I2</accession>
<keyword evidence="4" id="KW-0862">Zinc</keyword>
<evidence type="ECO:0000256" key="4">
    <source>
        <dbReference type="ARBA" id="ARBA00022833"/>
    </source>
</evidence>
<dbReference type="GO" id="GO:0003677">
    <property type="term" value="F:DNA binding"/>
    <property type="evidence" value="ECO:0007669"/>
    <property type="project" value="TreeGrafter"/>
</dbReference>
<evidence type="ECO:0000256" key="6">
    <source>
        <dbReference type="ARBA" id="ARBA00023242"/>
    </source>
</evidence>
<evidence type="ECO:0000256" key="2">
    <source>
        <dbReference type="ARBA" id="ARBA00022741"/>
    </source>
</evidence>
<reference evidence="11 12" key="1">
    <citation type="journal article" date="2015" name="Genome Biol. Evol.">
        <title>Comparative Genomics of a Bacterivorous Green Alga Reveals Evolutionary Causalities and Consequences of Phago-Mixotrophic Mode of Nutrition.</title>
        <authorList>
            <person name="Burns J.A."/>
            <person name="Paasch A."/>
            <person name="Narechania A."/>
            <person name="Kim E."/>
        </authorList>
    </citation>
    <scope>NUCLEOTIDE SEQUENCE [LARGE SCALE GENOMIC DNA]</scope>
    <source>
        <strain evidence="11 12">PLY_AMNH</strain>
    </source>
</reference>
<evidence type="ECO:0000313" key="12">
    <source>
        <dbReference type="Proteomes" id="UP001190700"/>
    </source>
</evidence>
<dbReference type="InterPro" id="IPR001965">
    <property type="entry name" value="Znf_PHD"/>
</dbReference>
<dbReference type="InterPro" id="IPR016197">
    <property type="entry name" value="Chromo-like_dom_sf"/>
</dbReference>
<keyword evidence="1" id="KW-0479">Metal-binding</keyword>
<evidence type="ECO:0000256" key="7">
    <source>
        <dbReference type="PROSITE-ProRule" id="PRU00146"/>
    </source>
</evidence>
<dbReference type="GO" id="GO:0016887">
    <property type="term" value="F:ATP hydrolysis activity"/>
    <property type="evidence" value="ECO:0007669"/>
    <property type="project" value="TreeGrafter"/>
</dbReference>
<sequence length="356" mass="40934">MRTKGAVRRREPPPEDEDTDKVNEIPQVLEDDPKRRKITRERRETVYNEPNTEDERGVSEEEMEVAEEPEDERDDDDWEDICRVCQTGGKLLCCDTCEAVYHLGCLDPPLSRIPRGEWSCPACCNPLADVEKILDTRLVTCESTEAEDGPSSKQKELYVKWKEKSYRHCSWVSLQDVQNACHEFPGLAHKLRHFQRNHVSTTDQPQDEGLRHGVRAEWSIVDRIIAQRSKKKSRQYLVKWKELSHEECTWEPVADLVGFEAEIQRFHSIRPIAEELGKEKGTGRGKARSREGRAKAKAGKTVKTFTKLDKQPEFMAGGELHPYQLEGLNWLTFAWQTKKHVILADDMVSKDLAGAP</sequence>
<evidence type="ECO:0000256" key="1">
    <source>
        <dbReference type="ARBA" id="ARBA00022723"/>
    </source>
</evidence>
<evidence type="ECO:0000313" key="11">
    <source>
        <dbReference type="EMBL" id="KAK3269891.1"/>
    </source>
</evidence>
<dbReference type="GO" id="GO:0008270">
    <property type="term" value="F:zinc ion binding"/>
    <property type="evidence" value="ECO:0007669"/>
    <property type="project" value="UniProtKB-KW"/>
</dbReference>
<dbReference type="InterPro" id="IPR019786">
    <property type="entry name" value="Zinc_finger_PHD-type_CS"/>
</dbReference>
<dbReference type="Gene3D" id="2.40.50.40">
    <property type="match status" value="2"/>
</dbReference>
<evidence type="ECO:0000259" key="10">
    <source>
        <dbReference type="PROSITE" id="PS50016"/>
    </source>
</evidence>
<evidence type="ECO:0000256" key="8">
    <source>
        <dbReference type="SAM" id="MobiDB-lite"/>
    </source>
</evidence>
<dbReference type="Gene3D" id="3.40.50.10810">
    <property type="entry name" value="Tandem AAA-ATPase domain"/>
    <property type="match status" value="1"/>
</dbReference>
<protein>
    <submittedName>
        <fullName evidence="11">Uncharacterized protein</fullName>
    </submittedName>
</protein>
<feature type="region of interest" description="Disordered" evidence="8">
    <location>
        <begin position="1"/>
        <end position="74"/>
    </location>
</feature>
<dbReference type="PROSITE" id="PS01359">
    <property type="entry name" value="ZF_PHD_1"/>
    <property type="match status" value="1"/>
</dbReference>
<dbReference type="GO" id="GO:0005524">
    <property type="term" value="F:ATP binding"/>
    <property type="evidence" value="ECO:0007669"/>
    <property type="project" value="UniProtKB-KW"/>
</dbReference>
<dbReference type="GO" id="GO:0140658">
    <property type="term" value="F:ATP-dependent chromatin remodeler activity"/>
    <property type="evidence" value="ECO:0007669"/>
    <property type="project" value="TreeGrafter"/>
</dbReference>
<feature type="domain" description="PHD-type" evidence="10">
    <location>
        <begin position="79"/>
        <end position="126"/>
    </location>
</feature>
<organism evidence="11 12">
    <name type="scientific">Cymbomonas tetramitiformis</name>
    <dbReference type="NCBI Taxonomy" id="36881"/>
    <lineage>
        <taxon>Eukaryota</taxon>
        <taxon>Viridiplantae</taxon>
        <taxon>Chlorophyta</taxon>
        <taxon>Pyramimonadophyceae</taxon>
        <taxon>Pyramimonadales</taxon>
        <taxon>Pyramimonadaceae</taxon>
        <taxon>Cymbomonas</taxon>
    </lineage>
</organism>
<keyword evidence="3 7" id="KW-0863">Zinc-finger</keyword>
<evidence type="ECO:0000256" key="3">
    <source>
        <dbReference type="ARBA" id="ARBA00022771"/>
    </source>
</evidence>
<feature type="compositionally biased region" description="Basic and acidic residues" evidence="8">
    <location>
        <begin position="278"/>
        <end position="294"/>
    </location>
</feature>
<dbReference type="InterPro" id="IPR038718">
    <property type="entry name" value="SNF2-like_sf"/>
</dbReference>
<dbReference type="PANTHER" id="PTHR45623">
    <property type="entry name" value="CHROMODOMAIN-HELICASE-DNA-BINDING PROTEIN 3-RELATED-RELATED"/>
    <property type="match status" value="1"/>
</dbReference>
<feature type="region of interest" description="Disordered" evidence="8">
    <location>
        <begin position="278"/>
        <end position="301"/>
    </location>
</feature>
<feature type="domain" description="Chromo" evidence="9">
    <location>
        <begin position="219"/>
        <end position="278"/>
    </location>
</feature>
<gene>
    <name evidence="11" type="ORF">CYMTET_21685</name>
</gene>
<dbReference type="Gene3D" id="3.30.40.10">
    <property type="entry name" value="Zinc/RING finger domain, C3HC4 (zinc finger)"/>
    <property type="match status" value="1"/>
</dbReference>
<dbReference type="CDD" id="cd18660">
    <property type="entry name" value="CD1_tandem"/>
    <property type="match status" value="1"/>
</dbReference>
<dbReference type="InterPro" id="IPR000953">
    <property type="entry name" value="Chromo/chromo_shadow_dom"/>
</dbReference>
<evidence type="ECO:0000256" key="5">
    <source>
        <dbReference type="ARBA" id="ARBA00022840"/>
    </source>
</evidence>
<dbReference type="EMBL" id="LGRX02010689">
    <property type="protein sequence ID" value="KAK3269891.1"/>
    <property type="molecule type" value="Genomic_DNA"/>
</dbReference>